<dbReference type="OrthoDB" id="241555at2759"/>
<dbReference type="EMBL" id="MKKU01000021">
    <property type="protein sequence ID" value="RNF26967.1"/>
    <property type="molecule type" value="Genomic_DNA"/>
</dbReference>
<dbReference type="Proteomes" id="UP000284403">
    <property type="component" value="Unassembled WGS sequence"/>
</dbReference>
<dbReference type="RefSeq" id="XP_029232173.1">
    <property type="nucleotide sequence ID" value="XM_029367712.1"/>
</dbReference>
<dbReference type="AlphaFoldDB" id="A0A422QAJ3"/>
<keyword evidence="3" id="KW-1185">Reference proteome</keyword>
<proteinExistence type="predicted"/>
<evidence type="ECO:0000313" key="2">
    <source>
        <dbReference type="EMBL" id="RNF26967.1"/>
    </source>
</evidence>
<evidence type="ECO:0000313" key="3">
    <source>
        <dbReference type="Proteomes" id="UP000284403"/>
    </source>
</evidence>
<sequence>MSASKVLLADGTESVLSRGEAYCSLARISNTVWALRSCGEYVDALDFHDGEVLDSVRLPERCGTIRTAANKLWLLTHTGHIIVCDASGVLIGVLNAGVGQIEKLHSFASCPLFFATSQKGAFQTWNLEQLAVQRVFPCEGADILVVLPVNSEGLLLTLQEDRVALWGEEVSCPVCVHPVESAAAAVLVSAESEAAHADTCWVGGKQWITVFRMVKNPTGRLALKKERLIPCARVQQLVSISLTRVVSFDAEFLVTVWDSCSCAPVRLFKVDSAMGIGRDAVVPGLFFTGVARVANLWILCGNLRLSWADQGVGDEEIQPVASGMATSTVLRGENAHLRKKNACLFEMMDTYRQKLVEIASSPTSDRASMAATMLALDRCFAEQVSALRAEDDTPHRMSGQLGLRDQVEYWQEKYKVEKERNGLLLCDLRLAVDRLKEGGSDSTLNAQLAHLLALNTASQARERELRSRLLELEARLHQLDKVGGGGVCRPHDSQEDSRRQHTRVHELQQELQSALEASEEAATAQREILNLTGVLEVLEKSLQEERGKVVTLTRHISMLERKDEKLFHTLTYLQEELNKAHREKDECIEVLKRDRLEADENERRASLALAETREQLHLLCQEMAKVENDRHLASAVSLRDTEIEGLKRQLECVKGMLSMRHEERRAVSTAYDSMVDIIQSMGQESPLTLLVKRLEDIDTRLGHLSSSALACMERDDQLAVRDDEIRVLRNRVQSLEDSALRVSSLFKHIPYSVEGVESLLLELNEYRQRYGRSEEIEELVALRLLELAAARDGDNSAEES</sequence>
<feature type="coiled-coil region" evidence="1">
    <location>
        <begin position="462"/>
        <end position="527"/>
    </location>
</feature>
<dbReference type="InterPro" id="IPR011047">
    <property type="entry name" value="Quinoprotein_ADH-like_sf"/>
</dbReference>
<accession>A0A422QAJ3</accession>
<gene>
    <name evidence="2" type="ORF">Tco025E_00772</name>
</gene>
<keyword evidence="1" id="KW-0175">Coiled coil</keyword>
<evidence type="ECO:0000256" key="1">
    <source>
        <dbReference type="SAM" id="Coils"/>
    </source>
</evidence>
<dbReference type="GeneID" id="40314383"/>
<organism evidence="2 3">
    <name type="scientific">Trypanosoma conorhini</name>
    <dbReference type="NCBI Taxonomy" id="83891"/>
    <lineage>
        <taxon>Eukaryota</taxon>
        <taxon>Discoba</taxon>
        <taxon>Euglenozoa</taxon>
        <taxon>Kinetoplastea</taxon>
        <taxon>Metakinetoplastina</taxon>
        <taxon>Trypanosomatida</taxon>
        <taxon>Trypanosomatidae</taxon>
        <taxon>Trypanosoma</taxon>
    </lineage>
</organism>
<name>A0A422QAJ3_9TRYP</name>
<comment type="caution">
    <text evidence="2">The sequence shown here is derived from an EMBL/GenBank/DDBJ whole genome shotgun (WGS) entry which is preliminary data.</text>
</comment>
<protein>
    <submittedName>
        <fullName evidence="2">Uncharacterized protein</fullName>
    </submittedName>
</protein>
<reference evidence="2 3" key="1">
    <citation type="journal article" date="2018" name="BMC Genomics">
        <title>Genomic comparison of Trypanosoma conorhini and Trypanosoma rangeli to Trypanosoma cruzi strains of high and low virulence.</title>
        <authorList>
            <person name="Bradwell K.R."/>
            <person name="Koparde V.N."/>
            <person name="Matveyev A.V."/>
            <person name="Serrano M.G."/>
            <person name="Alves J.M."/>
            <person name="Parikh H."/>
            <person name="Huang B."/>
            <person name="Lee V."/>
            <person name="Espinosa-Alvarez O."/>
            <person name="Ortiz P.A."/>
            <person name="Costa-Martins A.G."/>
            <person name="Teixeira M.M."/>
            <person name="Buck G.A."/>
        </authorList>
    </citation>
    <scope>NUCLEOTIDE SEQUENCE [LARGE SCALE GENOMIC DNA]</scope>
    <source>
        <strain evidence="2 3">025E</strain>
    </source>
</reference>
<dbReference type="SUPFAM" id="SSF50998">
    <property type="entry name" value="Quinoprotein alcohol dehydrogenase-like"/>
    <property type="match status" value="1"/>
</dbReference>